<organism evidence="1 2">
    <name type="scientific">Aspergillus pseudonomiae</name>
    <dbReference type="NCBI Taxonomy" id="1506151"/>
    <lineage>
        <taxon>Eukaryota</taxon>
        <taxon>Fungi</taxon>
        <taxon>Dikarya</taxon>
        <taxon>Ascomycota</taxon>
        <taxon>Pezizomycotina</taxon>
        <taxon>Eurotiomycetes</taxon>
        <taxon>Eurotiomycetidae</taxon>
        <taxon>Eurotiales</taxon>
        <taxon>Aspergillaceae</taxon>
        <taxon>Aspergillus</taxon>
        <taxon>Aspergillus subgen. Circumdati</taxon>
    </lineage>
</organism>
<dbReference type="EMBL" id="ML736774">
    <property type="protein sequence ID" value="KAE8403626.1"/>
    <property type="molecule type" value="Genomic_DNA"/>
</dbReference>
<accession>A0A5N6I323</accession>
<gene>
    <name evidence="1" type="ORF">BDV37DRAFT_129179</name>
</gene>
<evidence type="ECO:0000313" key="1">
    <source>
        <dbReference type="EMBL" id="KAE8403626.1"/>
    </source>
</evidence>
<dbReference type="OrthoDB" id="433512at2759"/>
<name>A0A5N7DAY1_9EURO</name>
<dbReference type="Proteomes" id="UP000325579">
    <property type="component" value="Unassembled WGS sequence"/>
</dbReference>
<reference evidence="1 2" key="1">
    <citation type="submission" date="2019-04" db="EMBL/GenBank/DDBJ databases">
        <authorList>
            <consortium name="DOE Joint Genome Institute"/>
            <person name="Mondo S."/>
            <person name="Kjaerbolling I."/>
            <person name="Vesth T."/>
            <person name="Frisvad J.C."/>
            <person name="Nybo J.L."/>
            <person name="Theobald S."/>
            <person name="Kildgaard S."/>
            <person name="Isbrandt T."/>
            <person name="Kuo A."/>
            <person name="Sato A."/>
            <person name="Lyhne E.K."/>
            <person name="Kogle M.E."/>
            <person name="Wiebenga A."/>
            <person name="Kun R.S."/>
            <person name="Lubbers R.J."/>
            <person name="Makela M.R."/>
            <person name="Barry K."/>
            <person name="Chovatia M."/>
            <person name="Clum A."/>
            <person name="Daum C."/>
            <person name="Haridas S."/>
            <person name="He G."/>
            <person name="LaButti K."/>
            <person name="Lipzen A."/>
            <person name="Riley R."/>
            <person name="Salamov A."/>
            <person name="Simmons B.A."/>
            <person name="Magnuson J.K."/>
            <person name="Henrissat B."/>
            <person name="Mortensen U.H."/>
            <person name="Larsen T.O."/>
            <person name="Devries R.P."/>
            <person name="Grigoriev I.V."/>
            <person name="Machida M."/>
            <person name="Baker S.E."/>
            <person name="Andersen M.R."/>
            <person name="Cantor M.N."/>
            <person name="Hua S.X."/>
        </authorList>
    </citation>
    <scope>NUCLEOTIDE SEQUENCE [LARGE SCALE GENOMIC DNA]</scope>
    <source>
        <strain evidence="1 2">CBS 119388</strain>
    </source>
</reference>
<dbReference type="GeneID" id="43663391"/>
<sequence length="96" mass="10633">MSSTRKMFRSCHWPRWALPSRPRRTLSKWSAGLSTVKTTVSLGPAWILATTLDLTRPALAYHKPPFGHVPGPRRRAGGGLPLPREISGALVRLHIS</sequence>
<dbReference type="AlphaFoldDB" id="A0A5N7DAY1"/>
<protein>
    <submittedName>
        <fullName evidence="1">Uncharacterized protein</fullName>
    </submittedName>
</protein>
<evidence type="ECO:0000313" key="2">
    <source>
        <dbReference type="Proteomes" id="UP000325579"/>
    </source>
</evidence>
<dbReference type="RefSeq" id="XP_031940945.1">
    <property type="nucleotide sequence ID" value="XM_032078700.1"/>
</dbReference>
<proteinExistence type="predicted"/>
<keyword evidence="2" id="KW-1185">Reference proteome</keyword>
<accession>A0A5N7DAY1</accession>